<feature type="transmembrane region" description="Helical" evidence="7">
    <location>
        <begin position="108"/>
        <end position="127"/>
    </location>
</feature>
<accession>A0A6P1MF30</accession>
<dbReference type="Gene3D" id="1.10.3730.20">
    <property type="match status" value="1"/>
</dbReference>
<dbReference type="GO" id="GO:0005886">
    <property type="term" value="C:plasma membrane"/>
    <property type="evidence" value="ECO:0007669"/>
    <property type="project" value="UniProtKB-SubCell"/>
</dbReference>
<keyword evidence="6 7" id="KW-0472">Membrane</keyword>
<evidence type="ECO:0000313" key="10">
    <source>
        <dbReference type="Proteomes" id="UP000463883"/>
    </source>
</evidence>
<evidence type="ECO:0000256" key="4">
    <source>
        <dbReference type="ARBA" id="ARBA00022692"/>
    </source>
</evidence>
<proteinExistence type="inferred from homology"/>
<dbReference type="EMBL" id="CP047591">
    <property type="protein sequence ID" value="QHI72632.1"/>
    <property type="molecule type" value="Genomic_DNA"/>
</dbReference>
<keyword evidence="5 7" id="KW-1133">Transmembrane helix</keyword>
<comment type="subcellular location">
    <subcellularLocation>
        <location evidence="1">Cell membrane</location>
        <topology evidence="1">Multi-pass membrane protein</topology>
    </subcellularLocation>
</comment>
<evidence type="ECO:0000256" key="1">
    <source>
        <dbReference type="ARBA" id="ARBA00004651"/>
    </source>
</evidence>
<feature type="transmembrane region" description="Helical" evidence="7">
    <location>
        <begin position="262"/>
        <end position="281"/>
    </location>
</feature>
<feature type="domain" description="EamA" evidence="8">
    <location>
        <begin position="17"/>
        <end position="150"/>
    </location>
</feature>
<dbReference type="InterPro" id="IPR050638">
    <property type="entry name" value="AA-Vitamin_Transporters"/>
</dbReference>
<keyword evidence="4 7" id="KW-0812">Transmembrane</keyword>
<dbReference type="InterPro" id="IPR037185">
    <property type="entry name" value="EmrE-like"/>
</dbReference>
<evidence type="ECO:0000256" key="2">
    <source>
        <dbReference type="ARBA" id="ARBA00007362"/>
    </source>
</evidence>
<gene>
    <name evidence="9" type="ORF">Ami3637_09680</name>
</gene>
<dbReference type="Pfam" id="PF00892">
    <property type="entry name" value="EamA"/>
    <property type="match status" value="2"/>
</dbReference>
<comment type="similarity">
    <text evidence="2">Belongs to the EamA transporter family.</text>
</comment>
<organism evidence="9 10">
    <name type="scientific">Aminipila terrae</name>
    <dbReference type="NCBI Taxonomy" id="2697030"/>
    <lineage>
        <taxon>Bacteria</taxon>
        <taxon>Bacillati</taxon>
        <taxon>Bacillota</taxon>
        <taxon>Clostridia</taxon>
        <taxon>Peptostreptococcales</taxon>
        <taxon>Anaerovoracaceae</taxon>
        <taxon>Aminipila</taxon>
    </lineage>
</organism>
<feature type="transmembrane region" description="Helical" evidence="7">
    <location>
        <begin position="48"/>
        <end position="69"/>
    </location>
</feature>
<evidence type="ECO:0000256" key="3">
    <source>
        <dbReference type="ARBA" id="ARBA00022475"/>
    </source>
</evidence>
<feature type="transmembrane region" description="Helical" evidence="7">
    <location>
        <begin position="18"/>
        <end position="36"/>
    </location>
</feature>
<feature type="transmembrane region" description="Helical" evidence="7">
    <location>
        <begin position="287"/>
        <end position="304"/>
    </location>
</feature>
<feature type="transmembrane region" description="Helical" evidence="7">
    <location>
        <begin position="81"/>
        <end position="102"/>
    </location>
</feature>
<evidence type="ECO:0000313" key="9">
    <source>
        <dbReference type="EMBL" id="QHI72632.1"/>
    </source>
</evidence>
<evidence type="ECO:0000256" key="7">
    <source>
        <dbReference type="SAM" id="Phobius"/>
    </source>
</evidence>
<name>A0A6P1MF30_9FIRM</name>
<keyword evidence="3" id="KW-1003">Cell membrane</keyword>
<feature type="domain" description="EamA" evidence="8">
    <location>
        <begin position="162"/>
        <end position="303"/>
    </location>
</feature>
<feature type="transmembrane region" description="Helical" evidence="7">
    <location>
        <begin position="230"/>
        <end position="250"/>
    </location>
</feature>
<sequence length="317" mass="33840">MCEKEGIKNLEKTDSVKGILFSLCAQVIWGFSVLLTKQITTNFSPLTLLSWRFTIGMIVMTILAALGILPVNLKGKSKKALIILAVFQPVLYFIGETVGIKLTTASESGIFIAMIPIVTLILSIKFLKKIPGRLQTAGVVTSVSGIVLMVTCKGVGVSFNVLGYLALILAVFSAAVFSILSDKAAEYSSIEKTYIMTGMGTLAFDLGAAMEHISKGSVKVWLTLPIHNLQFMLTSLYLGIGCSVIAFCLMNASIKCIGATRTTAFASITTVLTVLCGVFILGESLEPLQAVGIIFVIAGIYMANKISIVPECSEEGK</sequence>
<dbReference type="SUPFAM" id="SSF103481">
    <property type="entry name" value="Multidrug resistance efflux transporter EmrE"/>
    <property type="match status" value="2"/>
</dbReference>
<evidence type="ECO:0000256" key="5">
    <source>
        <dbReference type="ARBA" id="ARBA00022989"/>
    </source>
</evidence>
<feature type="transmembrane region" description="Helical" evidence="7">
    <location>
        <begin position="162"/>
        <end position="181"/>
    </location>
</feature>
<dbReference type="KEGG" id="amic:Ami3637_09680"/>
<evidence type="ECO:0000256" key="6">
    <source>
        <dbReference type="ARBA" id="ARBA00023136"/>
    </source>
</evidence>
<reference evidence="9 10" key="1">
    <citation type="submission" date="2020-01" db="EMBL/GenBank/DDBJ databases">
        <title>Genomic analysis of Aminipila sp. CBA3637.</title>
        <authorList>
            <person name="Kim Y.B."/>
            <person name="Roh S.W."/>
        </authorList>
    </citation>
    <scope>NUCLEOTIDE SEQUENCE [LARGE SCALE GENOMIC DNA]</scope>
    <source>
        <strain evidence="9 10">CBA3637</strain>
    </source>
</reference>
<dbReference type="AlphaFoldDB" id="A0A6P1MF30"/>
<evidence type="ECO:0000259" key="8">
    <source>
        <dbReference type="Pfam" id="PF00892"/>
    </source>
</evidence>
<keyword evidence="10" id="KW-1185">Reference proteome</keyword>
<dbReference type="InterPro" id="IPR000620">
    <property type="entry name" value="EamA_dom"/>
</dbReference>
<protein>
    <submittedName>
        <fullName evidence="9">EamA family transporter</fullName>
    </submittedName>
</protein>
<dbReference type="Proteomes" id="UP000463883">
    <property type="component" value="Chromosome"/>
</dbReference>
<dbReference type="PANTHER" id="PTHR32322:SF18">
    <property type="entry name" value="S-ADENOSYLMETHIONINE_S-ADENOSYLHOMOCYSTEINE TRANSPORTER"/>
    <property type="match status" value="1"/>
</dbReference>
<dbReference type="PANTHER" id="PTHR32322">
    <property type="entry name" value="INNER MEMBRANE TRANSPORTER"/>
    <property type="match status" value="1"/>
</dbReference>
<dbReference type="RefSeq" id="WP_162362400.1">
    <property type="nucleotide sequence ID" value="NZ_CP047591.1"/>
</dbReference>